<evidence type="ECO:0000256" key="7">
    <source>
        <dbReference type="ARBA" id="ARBA00023136"/>
    </source>
</evidence>
<keyword evidence="3" id="KW-1003">Cell membrane</keyword>
<keyword evidence="7 9" id="KW-0472">Membrane</keyword>
<dbReference type="Proteomes" id="UP000220353">
    <property type="component" value="Unassembled WGS sequence"/>
</dbReference>
<dbReference type="Pfam" id="PF02397">
    <property type="entry name" value="Bac_transf"/>
    <property type="match status" value="1"/>
</dbReference>
<evidence type="ECO:0000256" key="2">
    <source>
        <dbReference type="ARBA" id="ARBA00006464"/>
    </source>
</evidence>
<protein>
    <submittedName>
        <fullName evidence="11">Exopolysaccharide biosynthesis protein</fullName>
    </submittedName>
</protein>
<sequence length="260" mass="28478">MLPSVKIKLHVAMRNFYIKVHSEAGYRLGLRMRGVAWSFRRVHRTEFDHLQLVGGMVKRGFDLGSASLALVIVSPLFLLICVLVMIAVGGPALQAHQRVGRGGRTFNCLEFRATVDTQDCGRSNPTALAVLTRDRPPGPDLCFTPVGAVLVKLGLHKLPQLINVFRGDMSIVGPNPLTPAELKTFGDAAEFYLKSGPGLVRPHQVSGSAPASYADWMALERHYAENWSLVADLRVIVKTVSTSRVAARERTKRTVGTRGL</sequence>
<dbReference type="PANTHER" id="PTHR30576:SF4">
    <property type="entry name" value="UNDECAPRENYL-PHOSPHATE GALACTOSE PHOSPHOTRANSFERASE"/>
    <property type="match status" value="1"/>
</dbReference>
<keyword evidence="5 9" id="KW-0812">Transmembrane</keyword>
<dbReference type="InterPro" id="IPR003362">
    <property type="entry name" value="Bact_transf"/>
</dbReference>
<evidence type="ECO:0000313" key="11">
    <source>
        <dbReference type="EMBL" id="PDT44088.1"/>
    </source>
</evidence>
<feature type="transmembrane region" description="Helical" evidence="9">
    <location>
        <begin position="66"/>
        <end position="88"/>
    </location>
</feature>
<evidence type="ECO:0000256" key="4">
    <source>
        <dbReference type="ARBA" id="ARBA00022679"/>
    </source>
</evidence>
<reference evidence="11 12" key="1">
    <citation type="submission" date="2017-09" db="EMBL/GenBank/DDBJ databases">
        <title>Comparative genomics of rhizobia isolated from Phaseolus vulgaris in China.</title>
        <authorList>
            <person name="Tong W."/>
        </authorList>
    </citation>
    <scope>NUCLEOTIDE SEQUENCE [LARGE SCALE GENOMIC DNA]</scope>
    <source>
        <strain evidence="11 12">PCH1</strain>
    </source>
</reference>
<evidence type="ECO:0000259" key="10">
    <source>
        <dbReference type="Pfam" id="PF02397"/>
    </source>
</evidence>
<evidence type="ECO:0000256" key="8">
    <source>
        <dbReference type="ARBA" id="ARBA00023169"/>
    </source>
</evidence>
<keyword evidence="6 9" id="KW-1133">Transmembrane helix</keyword>
<dbReference type="PANTHER" id="PTHR30576">
    <property type="entry name" value="COLANIC BIOSYNTHESIS UDP-GLUCOSE LIPID CARRIER TRANSFERASE"/>
    <property type="match status" value="1"/>
</dbReference>
<evidence type="ECO:0000256" key="9">
    <source>
        <dbReference type="SAM" id="Phobius"/>
    </source>
</evidence>
<comment type="caution">
    <text evidence="11">The sequence shown here is derived from an EMBL/GenBank/DDBJ whole genome shotgun (WGS) entry which is preliminary data.</text>
</comment>
<evidence type="ECO:0000256" key="3">
    <source>
        <dbReference type="ARBA" id="ARBA00022475"/>
    </source>
</evidence>
<name>A0A2A6LP04_RHIFR</name>
<dbReference type="GO" id="GO:0016780">
    <property type="term" value="F:phosphotransferase activity, for other substituted phosphate groups"/>
    <property type="evidence" value="ECO:0007669"/>
    <property type="project" value="TreeGrafter"/>
</dbReference>
<proteinExistence type="inferred from homology"/>
<dbReference type="EMBL" id="NWTC01000042">
    <property type="protein sequence ID" value="PDT44088.1"/>
    <property type="molecule type" value="Genomic_DNA"/>
</dbReference>
<dbReference type="RefSeq" id="WP_097587968.1">
    <property type="nucleotide sequence ID" value="NZ_NWTC01000042.1"/>
</dbReference>
<evidence type="ECO:0000313" key="12">
    <source>
        <dbReference type="Proteomes" id="UP000220353"/>
    </source>
</evidence>
<dbReference type="GO" id="GO:0000271">
    <property type="term" value="P:polysaccharide biosynthetic process"/>
    <property type="evidence" value="ECO:0007669"/>
    <property type="project" value="UniProtKB-KW"/>
</dbReference>
<comment type="similarity">
    <text evidence="2">Belongs to the bacterial sugar transferase family.</text>
</comment>
<dbReference type="GO" id="GO:0005886">
    <property type="term" value="C:plasma membrane"/>
    <property type="evidence" value="ECO:0007669"/>
    <property type="project" value="UniProtKB-SubCell"/>
</dbReference>
<comment type="subcellular location">
    <subcellularLocation>
        <location evidence="1">Cell membrane</location>
    </subcellularLocation>
</comment>
<evidence type="ECO:0000256" key="6">
    <source>
        <dbReference type="ARBA" id="ARBA00022989"/>
    </source>
</evidence>
<organism evidence="11 12">
    <name type="scientific">Rhizobium fredii</name>
    <name type="common">Sinorhizobium fredii</name>
    <dbReference type="NCBI Taxonomy" id="380"/>
    <lineage>
        <taxon>Bacteria</taxon>
        <taxon>Pseudomonadati</taxon>
        <taxon>Pseudomonadota</taxon>
        <taxon>Alphaproteobacteria</taxon>
        <taxon>Hyphomicrobiales</taxon>
        <taxon>Rhizobiaceae</taxon>
        <taxon>Sinorhizobium/Ensifer group</taxon>
        <taxon>Sinorhizobium</taxon>
    </lineage>
</organism>
<dbReference type="AlphaFoldDB" id="A0A2A6LP04"/>
<evidence type="ECO:0000256" key="5">
    <source>
        <dbReference type="ARBA" id="ARBA00022692"/>
    </source>
</evidence>
<gene>
    <name evidence="11" type="ORF">CO661_31320</name>
</gene>
<keyword evidence="4" id="KW-0808">Transferase</keyword>
<evidence type="ECO:0000256" key="1">
    <source>
        <dbReference type="ARBA" id="ARBA00004236"/>
    </source>
</evidence>
<keyword evidence="8" id="KW-0270">Exopolysaccharide synthesis</keyword>
<feature type="domain" description="Bacterial sugar transferase" evidence="10">
    <location>
        <begin position="58"/>
        <end position="242"/>
    </location>
</feature>
<accession>A0A2A6LP04</accession>